<dbReference type="AlphaFoldDB" id="A0A1E5C7D1"/>
<evidence type="ECO:0000256" key="5">
    <source>
        <dbReference type="ARBA" id="ARBA00022989"/>
    </source>
</evidence>
<comment type="caution">
    <text evidence="8">The sequence shown here is derived from an EMBL/GenBank/DDBJ whole genome shotgun (WGS) entry which is preliminary data.</text>
</comment>
<accession>A0A1E5C7D1</accession>
<name>A0A1E5C7D1_9GAMM</name>
<keyword evidence="3" id="KW-0808">Transferase</keyword>
<keyword evidence="6 7" id="KW-0472">Membrane</keyword>
<evidence type="ECO:0008006" key="10">
    <source>
        <dbReference type="Google" id="ProtNLM"/>
    </source>
</evidence>
<keyword evidence="5 7" id="KW-1133">Transmembrane helix</keyword>
<evidence type="ECO:0000256" key="7">
    <source>
        <dbReference type="SAM" id="Phobius"/>
    </source>
</evidence>
<feature type="transmembrane region" description="Helical" evidence="7">
    <location>
        <begin position="265"/>
        <end position="287"/>
    </location>
</feature>
<dbReference type="PANTHER" id="PTHR48090">
    <property type="entry name" value="UNDECAPRENYL-PHOSPHATE 4-DEOXY-4-FORMAMIDO-L-ARABINOSE TRANSFERASE-RELATED"/>
    <property type="match status" value="1"/>
</dbReference>
<reference evidence="8 9" key="1">
    <citation type="journal article" date="2012" name="Science">
        <title>Ecological populations of bacteria act as socially cohesive units of antibiotic production and resistance.</title>
        <authorList>
            <person name="Cordero O.X."/>
            <person name="Wildschutte H."/>
            <person name="Kirkup B."/>
            <person name="Proehl S."/>
            <person name="Ngo L."/>
            <person name="Hussain F."/>
            <person name="Le Roux F."/>
            <person name="Mincer T."/>
            <person name="Polz M.F."/>
        </authorList>
    </citation>
    <scope>NUCLEOTIDE SEQUENCE [LARGE SCALE GENOMIC DNA]</scope>
    <source>
        <strain evidence="8 9">FF-454</strain>
    </source>
</reference>
<dbReference type="Proteomes" id="UP000095039">
    <property type="component" value="Unassembled WGS sequence"/>
</dbReference>
<gene>
    <name evidence="8" type="ORF">A1OK_22090</name>
</gene>
<evidence type="ECO:0000256" key="3">
    <source>
        <dbReference type="ARBA" id="ARBA00022679"/>
    </source>
</evidence>
<evidence type="ECO:0000256" key="6">
    <source>
        <dbReference type="ARBA" id="ARBA00023136"/>
    </source>
</evidence>
<keyword evidence="2" id="KW-0328">Glycosyltransferase</keyword>
<keyword evidence="4 7" id="KW-0812">Transmembrane</keyword>
<dbReference type="RefSeq" id="WP_016960211.1">
    <property type="nucleotide sequence ID" value="NZ_AJWN02000057.1"/>
</dbReference>
<dbReference type="GO" id="GO:0016757">
    <property type="term" value="F:glycosyltransferase activity"/>
    <property type="evidence" value="ECO:0007669"/>
    <property type="project" value="UniProtKB-KW"/>
</dbReference>
<dbReference type="EMBL" id="AJWN02000057">
    <property type="protein sequence ID" value="OEE61102.1"/>
    <property type="molecule type" value="Genomic_DNA"/>
</dbReference>
<evidence type="ECO:0000256" key="1">
    <source>
        <dbReference type="ARBA" id="ARBA00004141"/>
    </source>
</evidence>
<dbReference type="GO" id="GO:0005886">
    <property type="term" value="C:plasma membrane"/>
    <property type="evidence" value="ECO:0007669"/>
    <property type="project" value="TreeGrafter"/>
</dbReference>
<protein>
    <recommendedName>
        <fullName evidence="10">Glycosyltransferase 2-like domain-containing protein</fullName>
    </recommendedName>
</protein>
<organism evidence="8 9">
    <name type="scientific">Enterovibrio norvegicus FF-454</name>
    <dbReference type="NCBI Taxonomy" id="1185651"/>
    <lineage>
        <taxon>Bacteria</taxon>
        <taxon>Pseudomonadati</taxon>
        <taxon>Pseudomonadota</taxon>
        <taxon>Gammaproteobacteria</taxon>
        <taxon>Vibrionales</taxon>
        <taxon>Vibrionaceae</taxon>
        <taxon>Enterovibrio</taxon>
    </lineage>
</organism>
<keyword evidence="9" id="KW-1185">Reference proteome</keyword>
<comment type="subcellular location">
    <subcellularLocation>
        <location evidence="1">Membrane</location>
        <topology evidence="1">Multi-pass membrane protein</topology>
    </subcellularLocation>
</comment>
<evidence type="ECO:0000313" key="9">
    <source>
        <dbReference type="Proteomes" id="UP000095039"/>
    </source>
</evidence>
<dbReference type="PANTHER" id="PTHR48090:SF1">
    <property type="entry name" value="PROPHAGE BACTOPRENOL GLUCOSYL TRANSFERASE HOMOLOG"/>
    <property type="match status" value="1"/>
</dbReference>
<evidence type="ECO:0000256" key="4">
    <source>
        <dbReference type="ARBA" id="ARBA00022692"/>
    </source>
</evidence>
<dbReference type="InterPro" id="IPR050256">
    <property type="entry name" value="Glycosyltransferase_2"/>
</dbReference>
<evidence type="ECO:0000256" key="2">
    <source>
        <dbReference type="ARBA" id="ARBA00022676"/>
    </source>
</evidence>
<feature type="transmembrane region" description="Helical" evidence="7">
    <location>
        <begin position="232"/>
        <end position="253"/>
    </location>
</feature>
<evidence type="ECO:0000313" key="8">
    <source>
        <dbReference type="EMBL" id="OEE61102.1"/>
    </source>
</evidence>
<proteinExistence type="predicted"/>
<sequence length="327" mass="37355">MEINKCLSFVSVVLIEKDIPITDLSKIISEINRFLSERYSDYEIVIIEEGVNTKNTALWNKILTEIDAIRVIQVSNSLDRETAQFVGLENAIGDHVILFNSLTDPLEIIEQGVQKNNDGFDIVGGVDSNPIQSISYRIVRPVVSHFLKKIGYVNERNSTEFYCLSRNAVNSLTISSSRKYNLHVRVSQCAMEKATIIYKVDHRYKKNRKRVRNSIPYALNMIIFNSVIPLKYMAMLGIVASIFSLLFATYSFIQKLLNNVTVDGWASITILVSLLFTILFVILSFFAEYLSRLLDESDQGKPYWIISEKTSSVMVNEERYNVMDNSQ</sequence>